<dbReference type="Gene3D" id="1.10.357.10">
    <property type="entry name" value="Tetracycline Repressor, domain 2"/>
    <property type="match status" value="1"/>
</dbReference>
<evidence type="ECO:0000256" key="1">
    <source>
        <dbReference type="ARBA" id="ARBA00023125"/>
    </source>
</evidence>
<dbReference type="PRINTS" id="PR00455">
    <property type="entry name" value="HTHTETR"/>
</dbReference>
<evidence type="ECO:0000256" key="2">
    <source>
        <dbReference type="PROSITE-ProRule" id="PRU00335"/>
    </source>
</evidence>
<keyword evidence="1 2" id="KW-0238">DNA-binding</keyword>
<reference evidence="4 5" key="1">
    <citation type="submission" date="2019-04" db="EMBL/GenBank/DDBJ databases">
        <title>Bacillus caeni sp. nov., a bacterium isolated from mangrove sediment.</title>
        <authorList>
            <person name="Huang H."/>
            <person name="Mo K."/>
            <person name="Hu Y."/>
        </authorList>
    </citation>
    <scope>NUCLEOTIDE SEQUENCE [LARGE SCALE GENOMIC DNA]</scope>
    <source>
        <strain evidence="4 5">HB172195</strain>
    </source>
</reference>
<evidence type="ECO:0000313" key="4">
    <source>
        <dbReference type="EMBL" id="TLS38742.1"/>
    </source>
</evidence>
<feature type="domain" description="HTH tetR-type" evidence="3">
    <location>
        <begin position="13"/>
        <end position="73"/>
    </location>
</feature>
<dbReference type="Pfam" id="PF00440">
    <property type="entry name" value="TetR_N"/>
    <property type="match status" value="1"/>
</dbReference>
<dbReference type="AlphaFoldDB" id="A0A5R9F4U5"/>
<dbReference type="GO" id="GO:0003677">
    <property type="term" value="F:DNA binding"/>
    <property type="evidence" value="ECO:0007669"/>
    <property type="project" value="UniProtKB-UniRule"/>
</dbReference>
<accession>A0A5R9F4U5</accession>
<dbReference type="Proteomes" id="UP000308230">
    <property type="component" value="Unassembled WGS sequence"/>
</dbReference>
<dbReference type="InterPro" id="IPR009057">
    <property type="entry name" value="Homeodomain-like_sf"/>
</dbReference>
<evidence type="ECO:0000259" key="3">
    <source>
        <dbReference type="PROSITE" id="PS50977"/>
    </source>
</evidence>
<keyword evidence="5" id="KW-1185">Reference proteome</keyword>
<protein>
    <submittedName>
        <fullName evidence="4">TetR/AcrR family transcriptional regulator</fullName>
    </submittedName>
</protein>
<organism evidence="4 5">
    <name type="scientific">Exobacillus caeni</name>
    <dbReference type="NCBI Taxonomy" id="2574798"/>
    <lineage>
        <taxon>Bacteria</taxon>
        <taxon>Bacillati</taxon>
        <taxon>Bacillota</taxon>
        <taxon>Bacilli</taxon>
        <taxon>Bacillales</taxon>
        <taxon>Guptibacillaceae</taxon>
        <taxon>Exobacillus</taxon>
    </lineage>
</organism>
<dbReference type="PANTHER" id="PTHR43479">
    <property type="entry name" value="ACREF/ENVCD OPERON REPRESSOR-RELATED"/>
    <property type="match status" value="1"/>
</dbReference>
<dbReference type="SUPFAM" id="SSF46689">
    <property type="entry name" value="Homeodomain-like"/>
    <property type="match status" value="1"/>
</dbReference>
<proteinExistence type="predicted"/>
<evidence type="ECO:0000313" key="5">
    <source>
        <dbReference type="Proteomes" id="UP000308230"/>
    </source>
</evidence>
<dbReference type="PANTHER" id="PTHR43479:SF21">
    <property type="entry name" value="TRANSCRIPTIONAL REGULATOR, TETR FAMILY"/>
    <property type="match status" value="1"/>
</dbReference>
<dbReference type="PROSITE" id="PS50977">
    <property type="entry name" value="HTH_TETR_2"/>
    <property type="match status" value="1"/>
</dbReference>
<gene>
    <name evidence="4" type="ORF">FCL54_00025</name>
</gene>
<dbReference type="InterPro" id="IPR050624">
    <property type="entry name" value="HTH-type_Tx_Regulator"/>
</dbReference>
<name>A0A5R9F4U5_9BACL</name>
<sequence length="203" mass="23912">MGDVMNGFERLKQKKKMNILQAAFDLFNEKGIKQVKISDIAKKADVSQVTIYNHFTNKEELIREVIKDYTHKKFEEYSSLLESDEPFHEVIEKFILDKVEALDTLNKDLLTEVLDRDEELKVFVDHFYKHYSMPLFVSFIQKAQENGDVDPTLSLEAIMLYLDMVKKQIESLPADYFTDSRQSKFRNDIMQLFFYGVSGRKQQ</sequence>
<comment type="caution">
    <text evidence="4">The sequence shown here is derived from an EMBL/GenBank/DDBJ whole genome shotgun (WGS) entry which is preliminary data.</text>
</comment>
<feature type="DNA-binding region" description="H-T-H motif" evidence="2">
    <location>
        <begin position="36"/>
        <end position="55"/>
    </location>
</feature>
<dbReference type="RefSeq" id="WP_138121895.1">
    <property type="nucleotide sequence ID" value="NZ_SWLG01000001.1"/>
</dbReference>
<dbReference type="InterPro" id="IPR001647">
    <property type="entry name" value="HTH_TetR"/>
</dbReference>
<dbReference type="OrthoDB" id="113732at2"/>
<dbReference type="EMBL" id="SWLG01000001">
    <property type="protein sequence ID" value="TLS38742.1"/>
    <property type="molecule type" value="Genomic_DNA"/>
</dbReference>